<protein>
    <recommendedName>
        <fullName evidence="5">DUF1499 domain-containing protein</fullName>
    </recommendedName>
</protein>
<reference evidence="4" key="1">
    <citation type="submission" date="2015-08" db="EMBL/GenBank/DDBJ databases">
        <authorList>
            <person name="Varghese N."/>
        </authorList>
    </citation>
    <scope>NUCLEOTIDE SEQUENCE [LARGE SCALE GENOMIC DNA]</scope>
    <source>
        <strain evidence="4">DSM 23407</strain>
    </source>
</reference>
<evidence type="ECO:0008006" key="5">
    <source>
        <dbReference type="Google" id="ProtNLM"/>
    </source>
</evidence>
<evidence type="ECO:0000313" key="3">
    <source>
        <dbReference type="EMBL" id="CUA95128.1"/>
    </source>
</evidence>
<gene>
    <name evidence="3" type="ORF">Ga0061067_103440</name>
</gene>
<proteinExistence type="predicted"/>
<evidence type="ECO:0000256" key="2">
    <source>
        <dbReference type="SAM" id="Phobius"/>
    </source>
</evidence>
<keyword evidence="2" id="KW-1133">Transmembrane helix</keyword>
<evidence type="ECO:0000256" key="1">
    <source>
        <dbReference type="SAM" id="MobiDB-lite"/>
    </source>
</evidence>
<keyword evidence="2" id="KW-0472">Membrane</keyword>
<dbReference type="InterPro" id="IPR010865">
    <property type="entry name" value="DUF1499"/>
</dbReference>
<keyword evidence="2" id="KW-0812">Transmembrane</keyword>
<dbReference type="AlphaFoldDB" id="A0A0K6HWG5"/>
<keyword evidence="4" id="KW-1185">Reference proteome</keyword>
<sequence length="326" mass="35194">MRKRYPVPRSELGRASRFMAAMGVPTLLAAAVAYRTGIIAANQLELSLLLGAALGLSGLCLAIAAIVLWWQRGGTGVGDAVRAVFYGLVLLVPLVLLAAGWNMFPQLNDISTDPADPPPAIEALSARDALAPPRFDAALQTLAYPEIVSRRFRLEPVDLHAAVRKVMEKNGWEIVTELPPDMRDSPSLLQAIARVPLIGLPAGISVRVEPDVTGSILDVRASSRFAAHDLGFNAQQIRSFYRDLDAALTEAYGSIGRLNVTEEEAEEARAKAEELPLLTERPEEDAGKPVPLPGFKPYQAPEPAAAELEFDEIYQGEETQGQTAPQ</sequence>
<organism evidence="3 4">
    <name type="scientific">Pannonibacter indicus</name>
    <dbReference type="NCBI Taxonomy" id="466044"/>
    <lineage>
        <taxon>Bacteria</taxon>
        <taxon>Pseudomonadati</taxon>
        <taxon>Pseudomonadota</taxon>
        <taxon>Alphaproteobacteria</taxon>
        <taxon>Hyphomicrobiales</taxon>
        <taxon>Stappiaceae</taxon>
        <taxon>Pannonibacter</taxon>
    </lineage>
</organism>
<dbReference type="Pfam" id="PF07386">
    <property type="entry name" value="DUF1499"/>
    <property type="match status" value="1"/>
</dbReference>
<name>A0A0K6HWG5_9HYPH</name>
<accession>A0A0K6HWG5</accession>
<dbReference type="OrthoDB" id="1523552at2"/>
<feature type="region of interest" description="Disordered" evidence="1">
    <location>
        <begin position="266"/>
        <end position="326"/>
    </location>
</feature>
<evidence type="ECO:0000313" key="4">
    <source>
        <dbReference type="Proteomes" id="UP000183900"/>
    </source>
</evidence>
<feature type="transmembrane region" description="Helical" evidence="2">
    <location>
        <begin position="46"/>
        <end position="71"/>
    </location>
</feature>
<feature type="transmembrane region" description="Helical" evidence="2">
    <location>
        <begin position="83"/>
        <end position="104"/>
    </location>
</feature>
<dbReference type="EMBL" id="CYHE01000003">
    <property type="protein sequence ID" value="CUA95128.1"/>
    <property type="molecule type" value="Genomic_DNA"/>
</dbReference>
<dbReference type="RefSeq" id="WP_141658901.1">
    <property type="nucleotide sequence ID" value="NZ_CYHE01000003.1"/>
</dbReference>
<feature type="compositionally biased region" description="Polar residues" evidence="1">
    <location>
        <begin position="317"/>
        <end position="326"/>
    </location>
</feature>
<dbReference type="Proteomes" id="UP000183900">
    <property type="component" value="Unassembled WGS sequence"/>
</dbReference>
<feature type="transmembrane region" description="Helical" evidence="2">
    <location>
        <begin position="20"/>
        <end position="40"/>
    </location>
</feature>
<feature type="compositionally biased region" description="Basic and acidic residues" evidence="1">
    <location>
        <begin position="267"/>
        <end position="287"/>
    </location>
</feature>